<feature type="compositionally biased region" description="Low complexity" evidence="2">
    <location>
        <begin position="8"/>
        <end position="27"/>
    </location>
</feature>
<proteinExistence type="predicted"/>
<keyword evidence="1" id="KW-0175">Coiled coil</keyword>
<dbReference type="RefSeq" id="XP_042563077.1">
    <property type="nucleotide sequence ID" value="XM_042707143.1"/>
</dbReference>
<reference evidence="5" key="1">
    <citation type="submission" date="2025-08" db="UniProtKB">
        <authorList>
            <consortium name="RefSeq"/>
        </authorList>
    </citation>
    <scope>IDENTIFICATION</scope>
</reference>
<dbReference type="Proteomes" id="UP000515152">
    <property type="component" value="Unplaced"/>
</dbReference>
<evidence type="ECO:0000259" key="3">
    <source>
        <dbReference type="Pfam" id="PF08776"/>
    </source>
</evidence>
<dbReference type="Pfam" id="PF08776">
    <property type="entry name" value="VASP_tetra"/>
    <property type="match status" value="1"/>
</dbReference>
<keyword evidence="4" id="KW-1185">Reference proteome</keyword>
<feature type="compositionally biased region" description="Polar residues" evidence="2">
    <location>
        <begin position="28"/>
        <end position="42"/>
    </location>
</feature>
<evidence type="ECO:0000313" key="4">
    <source>
        <dbReference type="Proteomes" id="UP000515152"/>
    </source>
</evidence>
<protein>
    <submittedName>
        <fullName evidence="5">Vasodilator-stimulated phosphoprotein-like isoform X2</fullName>
    </submittedName>
</protein>
<dbReference type="InterPro" id="IPR014885">
    <property type="entry name" value="VASP_tetra"/>
</dbReference>
<sequence>MPRTTSAPRSQESSPVSHSPSTSIPVSRTKSSNSTNEVGSCSESLLEKFKEDILEEIRKELQKIKDEITEGKNMHLCINE</sequence>
<gene>
    <name evidence="5" type="primary">LOC122132358</name>
</gene>
<organism evidence="4 5">
    <name type="scientific">Clupea harengus</name>
    <name type="common">Atlantic herring</name>
    <dbReference type="NCBI Taxonomy" id="7950"/>
    <lineage>
        <taxon>Eukaryota</taxon>
        <taxon>Metazoa</taxon>
        <taxon>Chordata</taxon>
        <taxon>Craniata</taxon>
        <taxon>Vertebrata</taxon>
        <taxon>Euteleostomi</taxon>
        <taxon>Actinopterygii</taxon>
        <taxon>Neopterygii</taxon>
        <taxon>Teleostei</taxon>
        <taxon>Clupei</taxon>
        <taxon>Clupeiformes</taxon>
        <taxon>Clupeoidei</taxon>
        <taxon>Clupeidae</taxon>
        <taxon>Clupea</taxon>
    </lineage>
</organism>
<accession>A0A8M1KGQ5</accession>
<dbReference type="GeneID" id="122132358"/>
<feature type="region of interest" description="Disordered" evidence="2">
    <location>
        <begin position="1"/>
        <end position="42"/>
    </location>
</feature>
<evidence type="ECO:0000256" key="2">
    <source>
        <dbReference type="SAM" id="MobiDB-lite"/>
    </source>
</evidence>
<feature type="domain" description="VASP tetramerisation" evidence="3">
    <location>
        <begin position="46"/>
        <end position="70"/>
    </location>
</feature>
<evidence type="ECO:0000256" key="1">
    <source>
        <dbReference type="SAM" id="Coils"/>
    </source>
</evidence>
<evidence type="ECO:0000313" key="5">
    <source>
        <dbReference type="RefSeq" id="XP_042563077.1"/>
    </source>
</evidence>
<name>A0A8M1KGQ5_CLUHA</name>
<dbReference type="AlphaFoldDB" id="A0A8M1KGQ5"/>
<feature type="coiled-coil region" evidence="1">
    <location>
        <begin position="47"/>
        <end position="74"/>
    </location>
</feature>